<dbReference type="InterPro" id="IPR007349">
    <property type="entry name" value="DUF418"/>
</dbReference>
<feature type="transmembrane region" description="Helical" evidence="1">
    <location>
        <begin position="64"/>
        <end position="89"/>
    </location>
</feature>
<organism evidence="3 4">
    <name type="scientific">Pseudoxanthomonas mexicana</name>
    <dbReference type="NCBI Taxonomy" id="128785"/>
    <lineage>
        <taxon>Bacteria</taxon>
        <taxon>Pseudomonadati</taxon>
        <taxon>Pseudomonadota</taxon>
        <taxon>Gammaproteobacteria</taxon>
        <taxon>Lysobacterales</taxon>
        <taxon>Lysobacteraceae</taxon>
        <taxon>Pseudoxanthomonas</taxon>
    </lineage>
</organism>
<feature type="transmembrane region" description="Helical" evidence="1">
    <location>
        <begin position="263"/>
        <end position="283"/>
    </location>
</feature>
<feature type="transmembrane region" description="Helical" evidence="1">
    <location>
        <begin position="221"/>
        <end position="243"/>
    </location>
</feature>
<dbReference type="Pfam" id="PF04235">
    <property type="entry name" value="DUF418"/>
    <property type="match status" value="1"/>
</dbReference>
<evidence type="ECO:0000313" key="3">
    <source>
        <dbReference type="EMBL" id="QNN76194.1"/>
    </source>
</evidence>
<keyword evidence="1" id="KW-0472">Membrane</keyword>
<dbReference type="AlphaFoldDB" id="A0A7G9T7W9"/>
<feature type="transmembrane region" description="Helical" evidence="1">
    <location>
        <begin position="366"/>
        <end position="387"/>
    </location>
</feature>
<feature type="transmembrane region" description="Helical" evidence="1">
    <location>
        <begin position="109"/>
        <end position="141"/>
    </location>
</feature>
<sequence>MSATITGNLSPIAVTERIEAMDVLRGFALLGILLMNLEGFVGPVMAAASGVDPALTGADRIVDLLVYVLVQGKFYTLFSLLFGMGFAVMSQRAEQAGRPFAGTYWRRGLVLLAIGVLHAVFIWAGDILMMYALCSFLLLAFRPLPYRWYAWLGLAAYVAPIAFMYLMGAMGSLLAGTEAWDKVMAQIGAQLQALIESERAAYGGGSYADATWQRLTSAGMALSNITMFGFIAFGLFLLGAWFVRSGAIARPREFGRLYGLLRWGALPLGLLAMLGSLTLSPTMDFATFSLRLSTAFALQMTANLLMCLGYLAWILKALQAPMFERALSVLAPAGRMALTNYRLQSLVCTWIFYGYGLGYFEQLPRAWHPLFALVLFGGQVLLSHAWLSRFRFGPMEWLWRSLTYASPQPMRLQAR</sequence>
<feature type="transmembrane region" description="Helical" evidence="1">
    <location>
        <begin position="148"/>
        <end position="167"/>
    </location>
</feature>
<keyword evidence="1" id="KW-1133">Transmembrane helix</keyword>
<dbReference type="PANTHER" id="PTHR30590:SF2">
    <property type="entry name" value="INNER MEMBRANE PROTEIN"/>
    <property type="match status" value="1"/>
</dbReference>
<keyword evidence="1" id="KW-0812">Transmembrane</keyword>
<feature type="transmembrane region" description="Helical" evidence="1">
    <location>
        <begin position="295"/>
        <end position="315"/>
    </location>
</feature>
<dbReference type="EMBL" id="CP060731">
    <property type="protein sequence ID" value="QNN76194.1"/>
    <property type="molecule type" value="Genomic_DNA"/>
</dbReference>
<dbReference type="Proteomes" id="UP000515838">
    <property type="component" value="Chromosome"/>
</dbReference>
<protein>
    <submittedName>
        <fullName evidence="3">DUF418 domain-containing protein</fullName>
    </submittedName>
</protein>
<accession>A0A7G9T7W9</accession>
<gene>
    <name evidence="3" type="ORF">IAE60_09400</name>
</gene>
<dbReference type="GeneID" id="81471182"/>
<dbReference type="RefSeq" id="WP_187572057.1">
    <property type="nucleotide sequence ID" value="NZ_CP060731.1"/>
</dbReference>
<evidence type="ECO:0000256" key="1">
    <source>
        <dbReference type="SAM" id="Phobius"/>
    </source>
</evidence>
<evidence type="ECO:0000259" key="2">
    <source>
        <dbReference type="Pfam" id="PF04235"/>
    </source>
</evidence>
<dbReference type="PANTHER" id="PTHR30590">
    <property type="entry name" value="INNER MEMBRANE PROTEIN"/>
    <property type="match status" value="1"/>
</dbReference>
<feature type="transmembrane region" description="Helical" evidence="1">
    <location>
        <begin position="27"/>
        <end position="52"/>
    </location>
</feature>
<reference evidence="3 4" key="1">
    <citation type="submission" date="2020-08" db="EMBL/GenBank/DDBJ databases">
        <title>Streptomycin Non-resistant strain, P. mexicana.</title>
        <authorList>
            <person name="Ganesh-Kumar S."/>
            <person name="Zhe T."/>
            <person name="Yu Z."/>
            <person name="Min Y."/>
        </authorList>
    </citation>
    <scope>NUCLEOTIDE SEQUENCE [LARGE SCALE GENOMIC DNA]</scope>
    <source>
        <strain evidence="3 4">GTZY2</strain>
    </source>
</reference>
<name>A0A7G9T7W9_PSEMX</name>
<evidence type="ECO:0000313" key="4">
    <source>
        <dbReference type="Proteomes" id="UP000515838"/>
    </source>
</evidence>
<feature type="domain" description="DUF418" evidence="2">
    <location>
        <begin position="243"/>
        <end position="405"/>
    </location>
</feature>
<dbReference type="InterPro" id="IPR052529">
    <property type="entry name" value="Bact_Transport_Assoc"/>
</dbReference>
<proteinExistence type="predicted"/>